<dbReference type="OrthoDB" id="2168082at2"/>
<keyword evidence="1" id="KW-0597">Phosphoprotein</keyword>
<feature type="modified residue" description="4-aspartylphosphate" evidence="1">
    <location>
        <position position="55"/>
    </location>
</feature>
<evidence type="ECO:0000313" key="5">
    <source>
        <dbReference type="Proteomes" id="UP000237640"/>
    </source>
</evidence>
<dbReference type="InterPro" id="IPR011006">
    <property type="entry name" value="CheY-like_superfamily"/>
</dbReference>
<organism evidence="4 5">
    <name type="scientific">Flagellimonas meridianipacifica</name>
    <dbReference type="NCBI Taxonomy" id="1080225"/>
    <lineage>
        <taxon>Bacteria</taxon>
        <taxon>Pseudomonadati</taxon>
        <taxon>Bacteroidota</taxon>
        <taxon>Flavobacteriia</taxon>
        <taxon>Flavobacteriales</taxon>
        <taxon>Flavobacteriaceae</taxon>
        <taxon>Flagellimonas</taxon>
    </lineage>
</organism>
<evidence type="ECO:0000313" key="4">
    <source>
        <dbReference type="EMBL" id="PRX57105.1"/>
    </source>
</evidence>
<dbReference type="PROSITE" id="PS50930">
    <property type="entry name" value="HTH_LYTTR"/>
    <property type="match status" value="1"/>
</dbReference>
<accession>A0A2T0MHS9</accession>
<dbReference type="Gene3D" id="3.40.50.2300">
    <property type="match status" value="1"/>
</dbReference>
<reference evidence="4 5" key="1">
    <citation type="submission" date="2018-03" db="EMBL/GenBank/DDBJ databases">
        <title>Genomic Encyclopedia of Archaeal and Bacterial Type Strains, Phase II (KMG-II): from individual species to whole genera.</title>
        <authorList>
            <person name="Goeker M."/>
        </authorList>
    </citation>
    <scope>NUCLEOTIDE SEQUENCE [LARGE SCALE GENOMIC DNA]</scope>
    <source>
        <strain evidence="4 5">DSM 25027</strain>
    </source>
</reference>
<dbReference type="SMART" id="SM00448">
    <property type="entry name" value="REC"/>
    <property type="match status" value="1"/>
</dbReference>
<dbReference type="InterPro" id="IPR046947">
    <property type="entry name" value="LytR-like"/>
</dbReference>
<sequence length="244" mass="27915">MLEAVIVDDEVKALQSLSWELTNLSDEVDIIASFTDAHEALNYLERNTPDCLFLDIEMPAMDGFQFIKTLKNKNFPVVITTAYNQYALQALKNEAIDYLLKPIDSDDLKVTISKIKKFNARNYTAEKLEKILLNFNAESPSKKITINTDGKLVFLHSDDILYAESDGNYSTIYLSDGQKILLTKKLKEVNALLPNHSFFRIHNSYIINLNKIKEFLKTDGYVVLESNHKIPVSRQKKSDFLDLL</sequence>
<dbReference type="GO" id="GO:0000156">
    <property type="term" value="F:phosphorelay response regulator activity"/>
    <property type="evidence" value="ECO:0007669"/>
    <property type="project" value="InterPro"/>
</dbReference>
<dbReference type="PANTHER" id="PTHR37299">
    <property type="entry name" value="TRANSCRIPTIONAL REGULATOR-RELATED"/>
    <property type="match status" value="1"/>
</dbReference>
<dbReference type="SMART" id="SM00850">
    <property type="entry name" value="LytTR"/>
    <property type="match status" value="1"/>
</dbReference>
<dbReference type="AlphaFoldDB" id="A0A2T0MHS9"/>
<dbReference type="Pfam" id="PF00072">
    <property type="entry name" value="Response_reg"/>
    <property type="match status" value="1"/>
</dbReference>
<dbReference type="SUPFAM" id="SSF52172">
    <property type="entry name" value="CheY-like"/>
    <property type="match status" value="1"/>
</dbReference>
<name>A0A2T0MHS9_9FLAO</name>
<dbReference type="Pfam" id="PF04397">
    <property type="entry name" value="LytTR"/>
    <property type="match status" value="1"/>
</dbReference>
<dbReference type="Gene3D" id="2.40.50.1020">
    <property type="entry name" value="LytTr DNA-binding domain"/>
    <property type="match status" value="1"/>
</dbReference>
<protein>
    <submittedName>
        <fullName evidence="4">LytTR family two component transcriptional regulator</fullName>
    </submittedName>
</protein>
<gene>
    <name evidence="4" type="ORF">CLV81_1106</name>
</gene>
<dbReference type="RefSeq" id="WP_106144021.1">
    <property type="nucleotide sequence ID" value="NZ_PVYX01000001.1"/>
</dbReference>
<comment type="caution">
    <text evidence="4">The sequence shown here is derived from an EMBL/GenBank/DDBJ whole genome shotgun (WGS) entry which is preliminary data.</text>
</comment>
<proteinExistence type="predicted"/>
<dbReference type="EMBL" id="PVYX01000001">
    <property type="protein sequence ID" value="PRX57105.1"/>
    <property type="molecule type" value="Genomic_DNA"/>
</dbReference>
<feature type="domain" description="HTH LytTR-type" evidence="3">
    <location>
        <begin position="144"/>
        <end position="244"/>
    </location>
</feature>
<dbReference type="InterPro" id="IPR001789">
    <property type="entry name" value="Sig_transdc_resp-reg_receiver"/>
</dbReference>
<dbReference type="Proteomes" id="UP000237640">
    <property type="component" value="Unassembled WGS sequence"/>
</dbReference>
<evidence type="ECO:0000256" key="1">
    <source>
        <dbReference type="PROSITE-ProRule" id="PRU00169"/>
    </source>
</evidence>
<evidence type="ECO:0000259" key="3">
    <source>
        <dbReference type="PROSITE" id="PS50930"/>
    </source>
</evidence>
<keyword evidence="5" id="KW-1185">Reference proteome</keyword>
<dbReference type="GO" id="GO:0003677">
    <property type="term" value="F:DNA binding"/>
    <property type="evidence" value="ECO:0007669"/>
    <property type="project" value="InterPro"/>
</dbReference>
<evidence type="ECO:0000259" key="2">
    <source>
        <dbReference type="PROSITE" id="PS50110"/>
    </source>
</evidence>
<dbReference type="PANTHER" id="PTHR37299:SF1">
    <property type="entry name" value="STAGE 0 SPORULATION PROTEIN A HOMOLOG"/>
    <property type="match status" value="1"/>
</dbReference>
<feature type="domain" description="Response regulatory" evidence="2">
    <location>
        <begin position="3"/>
        <end position="116"/>
    </location>
</feature>
<dbReference type="PROSITE" id="PS50110">
    <property type="entry name" value="RESPONSE_REGULATORY"/>
    <property type="match status" value="1"/>
</dbReference>
<dbReference type="InterPro" id="IPR007492">
    <property type="entry name" value="LytTR_DNA-bd_dom"/>
</dbReference>